<feature type="domain" description="Bacterial Ig" evidence="3">
    <location>
        <begin position="775"/>
        <end position="855"/>
    </location>
</feature>
<dbReference type="InterPro" id="IPR041498">
    <property type="entry name" value="Big_6"/>
</dbReference>
<evidence type="ECO:0000259" key="3">
    <source>
        <dbReference type="Pfam" id="PF17936"/>
    </source>
</evidence>
<name>A0ABY9WCT8_9BACI</name>
<feature type="domain" description="Bacterial Ig" evidence="3">
    <location>
        <begin position="608"/>
        <end position="687"/>
    </location>
</feature>
<proteinExistence type="predicted"/>
<keyword evidence="2" id="KW-0732">Signal</keyword>
<evidence type="ECO:0000313" key="4">
    <source>
        <dbReference type="EMBL" id="WNF33329.1"/>
    </source>
</evidence>
<dbReference type="InterPro" id="IPR019501">
    <property type="entry name" value="Peptidase_M30_hyicolysin"/>
</dbReference>
<dbReference type="Proteomes" id="UP001303701">
    <property type="component" value="Chromosome"/>
</dbReference>
<dbReference type="Pfam" id="PF17936">
    <property type="entry name" value="Big_6"/>
    <property type="match status" value="5"/>
</dbReference>
<feature type="domain" description="Bacterial Ig" evidence="3">
    <location>
        <begin position="859"/>
        <end position="939"/>
    </location>
</feature>
<dbReference type="NCBIfam" id="NF033510">
    <property type="entry name" value="Ca_tandemer"/>
    <property type="match status" value="5"/>
</dbReference>
<feature type="region of interest" description="Disordered" evidence="1">
    <location>
        <begin position="856"/>
        <end position="876"/>
    </location>
</feature>
<evidence type="ECO:0000313" key="5">
    <source>
        <dbReference type="Proteomes" id="UP001303701"/>
    </source>
</evidence>
<evidence type="ECO:0000256" key="2">
    <source>
        <dbReference type="SAM" id="SignalP"/>
    </source>
</evidence>
<feature type="chain" id="PRO_5045505789" evidence="2">
    <location>
        <begin position="25"/>
        <end position="1023"/>
    </location>
</feature>
<dbReference type="GeneID" id="301124501"/>
<sequence length="1023" mass="111857">MGWLKKSLCLVLIFLLLVPASGFAQERSDSRKEIISTFQQSSGPKKQHKEEKTQSTNPADYPLIQEGEIVGWLLDSKNVYHEITFERIYDMNDSMDIEILYNSDKNIEKDSYIGIEFYKDIGGTLKFLGYVEYDTYGVYEAYLIAQLLKSIYSDQPYIYLRIGVFPDKESEYYSDVTTFKVRNPFYSETAPEGNKYVLISNESVDVNNTQDTGAFKINNDQYTINKKIGLNAYKLDVIRPFDTEKHEDKKLQQKSLSKKFLNKVGDTKTFWVHDFTTNEDKQISTKLLYSGTKTNVWVYDNQITEADAQKLGQEFDQKIYPLITQNFASESDVDGNGKIHILCYDIQDGFAGLGGYIAGYFYGGDLHDIPYSNKSEIFYIDTYPLMGTGTEKDVSAAYETLAHEFQHMVNFNQNVFIENGSQMDTWLDEALSMAAEHMYTGKPLMNTINYYNISTSITNGHSLLYWDDNGDTLSNYSLSYLFGQYVRIQANQGNKIFKEILTDTHNDYKAVENVAKKYIDPTLTFGKLMTNFRAALLLKKDTGIYGFNGEEGFDSLIPKIFSGESASLRGGGAIVKRAVGNETVPASKGDDITYTFFDVEENKPSTPPSKPIVNPVSDRDTFINGLSDPGTTVYVQLGSKILNSAAADNNGSFRISISKQKAGTVLSVYARDQAGNKSESVQITVVDKTPPTAPAVNEVKDSDKAVTGTSEAGATITVKSGTIELGKGTSRSDGKFSVPLRAPQKAGTILSVTATDKAGNVSPARKVTVLDKTPPSIPSVNLVSDKDKTVRGTAEAGSKITIKAGSKVLSTGTTDKNGKFTISLKTAQKAGTVLYVTATDKAGNVSPARKVTVIDKTPPRTPSVNSVSNKDKTVRGTAEAGSKITIKAGSKVLSTGTTDKNGKFAISLKTAQKAGTILYVTATDKAGNVSPARKVTVLDKIPPGAPKVNKVTRKSSSVTGKAEAYSTVYVKAGKKVIGSGKANKNGNFSVSIKKQKAGTVLLVYAKDKAGNVGKSTKVTVKYK</sequence>
<reference evidence="4 5" key="1">
    <citation type="submission" date="2023-09" db="EMBL/GenBank/DDBJ databases">
        <title>Different Types of Thermotolerant Ring-Cleaving Dioxygenases derived from Aeribacillus composti HB-1 applied for multiple aromatic hydrocarbons removal.</title>
        <authorList>
            <person name="Cao L."/>
            <person name="Li M."/>
            <person name="Ma T."/>
        </authorList>
    </citation>
    <scope>NUCLEOTIDE SEQUENCE [LARGE SCALE GENOMIC DNA]</scope>
    <source>
        <strain evidence="4 5">HB-1</strain>
    </source>
</reference>
<feature type="domain" description="Bacterial Ig" evidence="3">
    <location>
        <begin position="691"/>
        <end position="771"/>
    </location>
</feature>
<accession>A0ABY9WCT8</accession>
<feature type="signal peptide" evidence="2">
    <location>
        <begin position="1"/>
        <end position="24"/>
    </location>
</feature>
<feature type="region of interest" description="Disordered" evidence="1">
    <location>
        <begin position="37"/>
        <end position="58"/>
    </location>
</feature>
<protein>
    <submittedName>
        <fullName evidence="4">Ig-like domain-containing protein</fullName>
    </submittedName>
</protein>
<organism evidence="4 5">
    <name type="scientific">Aeribacillus composti</name>
    <dbReference type="NCBI Taxonomy" id="1868734"/>
    <lineage>
        <taxon>Bacteria</taxon>
        <taxon>Bacillati</taxon>
        <taxon>Bacillota</taxon>
        <taxon>Bacilli</taxon>
        <taxon>Bacillales</taxon>
        <taxon>Bacillaceae</taxon>
        <taxon>Aeribacillus</taxon>
    </lineage>
</organism>
<dbReference type="RefSeq" id="WP_311066743.1">
    <property type="nucleotide sequence ID" value="NZ_CP134501.1"/>
</dbReference>
<dbReference type="InterPro" id="IPR013783">
    <property type="entry name" value="Ig-like_fold"/>
</dbReference>
<dbReference type="EMBL" id="CP134501">
    <property type="protein sequence ID" value="WNF33329.1"/>
    <property type="molecule type" value="Genomic_DNA"/>
</dbReference>
<keyword evidence="5" id="KW-1185">Reference proteome</keyword>
<dbReference type="Gene3D" id="2.60.40.10">
    <property type="entry name" value="Immunoglobulins"/>
    <property type="match status" value="5"/>
</dbReference>
<dbReference type="Pfam" id="PF10460">
    <property type="entry name" value="Peptidase_M30"/>
    <property type="match status" value="1"/>
</dbReference>
<evidence type="ECO:0000256" key="1">
    <source>
        <dbReference type="SAM" id="MobiDB-lite"/>
    </source>
</evidence>
<gene>
    <name evidence="4" type="ORF">RI196_00945</name>
</gene>
<feature type="domain" description="Bacterial Ig" evidence="3">
    <location>
        <begin position="943"/>
        <end position="1021"/>
    </location>
</feature>